<evidence type="ECO:0000313" key="1">
    <source>
        <dbReference type="EMBL" id="KAJ5212031.1"/>
    </source>
</evidence>
<protein>
    <recommendedName>
        <fullName evidence="3">F-box domain-containing protein</fullName>
    </recommendedName>
</protein>
<sequence>MPSALERLPNELLDHIISYLATEPPSRARHHQPPTRHFTWSRTRDLKHLAQTSSQFLDLVRPRLFTHACLELEDEFNFLAFILRSGLRRYVTSLVAITINASADPTDQGWWRRVLRYLDPACVTVLAPPTFIGNMLNTPIMDGHSWAFDIKLQVLQLERHNPLPHSEKPLDLENCKSLLDTHQWTSMSFNESSSLKAYNHYEYFLSRVPSVIGEWGMQLAPQEPPSLDLPATLHGLTYFSYTAVFPFYNHVKLVLDALASMPELRVLEMQLAPDADNHITETEQRGSMDPNDPWMELATSYSLIGFEVNAKHSLVEFRSGDFHLDAIRSELSQILEDSLGESGWKHDEHSVWKRITSRI</sequence>
<gene>
    <name evidence="1" type="ORF">N7498_003677</name>
</gene>
<dbReference type="EMBL" id="JAPQKR010000008">
    <property type="protein sequence ID" value="KAJ5212031.1"/>
    <property type="molecule type" value="Genomic_DNA"/>
</dbReference>
<dbReference type="AlphaFoldDB" id="A0A9W9T7D1"/>
<organism evidence="1 2">
    <name type="scientific">Penicillium cinerascens</name>
    <dbReference type="NCBI Taxonomy" id="70096"/>
    <lineage>
        <taxon>Eukaryota</taxon>
        <taxon>Fungi</taxon>
        <taxon>Dikarya</taxon>
        <taxon>Ascomycota</taxon>
        <taxon>Pezizomycotina</taxon>
        <taxon>Eurotiomycetes</taxon>
        <taxon>Eurotiomycetidae</taxon>
        <taxon>Eurotiales</taxon>
        <taxon>Aspergillaceae</taxon>
        <taxon>Penicillium</taxon>
    </lineage>
</organism>
<proteinExistence type="predicted"/>
<evidence type="ECO:0008006" key="3">
    <source>
        <dbReference type="Google" id="ProtNLM"/>
    </source>
</evidence>
<dbReference type="GeneID" id="83178040"/>
<dbReference type="OrthoDB" id="5296720at2759"/>
<accession>A0A9W9T7D1</accession>
<reference evidence="1" key="2">
    <citation type="journal article" date="2023" name="IMA Fungus">
        <title>Comparative genomic study of the Penicillium genus elucidates a diverse pangenome and 15 lateral gene transfer events.</title>
        <authorList>
            <person name="Petersen C."/>
            <person name="Sorensen T."/>
            <person name="Nielsen M.R."/>
            <person name="Sondergaard T.E."/>
            <person name="Sorensen J.L."/>
            <person name="Fitzpatrick D.A."/>
            <person name="Frisvad J.C."/>
            <person name="Nielsen K.L."/>
        </authorList>
    </citation>
    <scope>NUCLEOTIDE SEQUENCE</scope>
    <source>
        <strain evidence="1">IBT 15544</strain>
    </source>
</reference>
<dbReference type="Proteomes" id="UP001150904">
    <property type="component" value="Unassembled WGS sequence"/>
</dbReference>
<name>A0A9W9T7D1_9EURO</name>
<reference evidence="1" key="1">
    <citation type="submission" date="2022-12" db="EMBL/GenBank/DDBJ databases">
        <authorList>
            <person name="Petersen C."/>
        </authorList>
    </citation>
    <scope>NUCLEOTIDE SEQUENCE</scope>
    <source>
        <strain evidence="1">IBT 15544</strain>
    </source>
</reference>
<dbReference type="RefSeq" id="XP_058310201.1">
    <property type="nucleotide sequence ID" value="XM_058450739.1"/>
</dbReference>
<comment type="caution">
    <text evidence="1">The sequence shown here is derived from an EMBL/GenBank/DDBJ whole genome shotgun (WGS) entry which is preliminary data.</text>
</comment>
<keyword evidence="2" id="KW-1185">Reference proteome</keyword>
<evidence type="ECO:0000313" key="2">
    <source>
        <dbReference type="Proteomes" id="UP001150904"/>
    </source>
</evidence>